<gene>
    <name evidence="1" type="ORF">SDC9_140538</name>
</gene>
<comment type="caution">
    <text evidence="1">The sequence shown here is derived from an EMBL/GenBank/DDBJ whole genome shotgun (WGS) entry which is preliminary data.</text>
</comment>
<accession>A0A645DVP0</accession>
<name>A0A645DVP0_9ZZZZ</name>
<reference evidence="1" key="1">
    <citation type="submission" date="2019-08" db="EMBL/GenBank/DDBJ databases">
        <authorList>
            <person name="Kucharzyk K."/>
            <person name="Murdoch R.W."/>
            <person name="Higgins S."/>
            <person name="Loffler F."/>
        </authorList>
    </citation>
    <scope>NUCLEOTIDE SEQUENCE</scope>
</reference>
<dbReference type="AlphaFoldDB" id="A0A645DVP0"/>
<organism evidence="1">
    <name type="scientific">bioreactor metagenome</name>
    <dbReference type="NCBI Taxonomy" id="1076179"/>
    <lineage>
        <taxon>unclassified sequences</taxon>
        <taxon>metagenomes</taxon>
        <taxon>ecological metagenomes</taxon>
    </lineage>
</organism>
<sequence>MQACFERAVVFLEARKHLTLDIAVGNRTGQIFLDGHRAFKLVIVGQIDDGKAALADHRDDLELAQPRVQRQAERSCNARGGSVLVV</sequence>
<protein>
    <submittedName>
        <fullName evidence="1">Uncharacterized protein</fullName>
    </submittedName>
</protein>
<proteinExistence type="predicted"/>
<evidence type="ECO:0000313" key="1">
    <source>
        <dbReference type="EMBL" id="MPM93401.1"/>
    </source>
</evidence>
<dbReference type="EMBL" id="VSSQ01040207">
    <property type="protein sequence ID" value="MPM93401.1"/>
    <property type="molecule type" value="Genomic_DNA"/>
</dbReference>